<organism evidence="2 3">
    <name type="scientific">Letharia columbiana</name>
    <dbReference type="NCBI Taxonomy" id="112416"/>
    <lineage>
        <taxon>Eukaryota</taxon>
        <taxon>Fungi</taxon>
        <taxon>Dikarya</taxon>
        <taxon>Ascomycota</taxon>
        <taxon>Pezizomycotina</taxon>
        <taxon>Lecanoromycetes</taxon>
        <taxon>OSLEUM clade</taxon>
        <taxon>Lecanoromycetidae</taxon>
        <taxon>Lecanorales</taxon>
        <taxon>Lecanorineae</taxon>
        <taxon>Parmeliaceae</taxon>
        <taxon>Letharia</taxon>
    </lineage>
</organism>
<feature type="compositionally biased region" description="Acidic residues" evidence="1">
    <location>
        <begin position="913"/>
        <end position="923"/>
    </location>
</feature>
<name>A0A8H6L4W3_9LECA</name>
<feature type="compositionally biased region" description="Polar residues" evidence="1">
    <location>
        <begin position="434"/>
        <end position="451"/>
    </location>
</feature>
<dbReference type="GO" id="GO:0007623">
    <property type="term" value="P:circadian rhythm"/>
    <property type="evidence" value="ECO:0007669"/>
    <property type="project" value="InterPro"/>
</dbReference>
<dbReference type="GO" id="GO:0005737">
    <property type="term" value="C:cytoplasm"/>
    <property type="evidence" value="ECO:0007669"/>
    <property type="project" value="InterPro"/>
</dbReference>
<evidence type="ECO:0000313" key="3">
    <source>
        <dbReference type="Proteomes" id="UP000578531"/>
    </source>
</evidence>
<dbReference type="GO" id="GO:0006355">
    <property type="term" value="P:regulation of DNA-templated transcription"/>
    <property type="evidence" value="ECO:0007669"/>
    <property type="project" value="InterPro"/>
</dbReference>
<evidence type="ECO:0000256" key="1">
    <source>
        <dbReference type="SAM" id="MobiDB-lite"/>
    </source>
</evidence>
<feature type="region of interest" description="Disordered" evidence="1">
    <location>
        <begin position="950"/>
        <end position="980"/>
    </location>
</feature>
<feature type="region of interest" description="Disordered" evidence="1">
    <location>
        <begin position="1005"/>
        <end position="1052"/>
    </location>
</feature>
<dbReference type="GeneID" id="59287951"/>
<feature type="compositionally biased region" description="Polar residues" evidence="1">
    <location>
        <begin position="567"/>
        <end position="596"/>
    </location>
</feature>
<feature type="compositionally biased region" description="Basic and acidic residues" evidence="1">
    <location>
        <begin position="455"/>
        <end position="464"/>
    </location>
</feature>
<sequence>MFLPTLSCPPYPSGNFASSSSPATNPPHYLPCALSSPQLQMLSRHPKSSIRQISDSSDPRPSKRAKTAAVGNYEATGGRAKAERWFKDTNNNASGTKDVPYLDNDPPFYLNERTYSAGNSACAVHSDGSSFNPSNPGQPTAPTRSLLSQMEAKESNSEDFRGVIDDLTIQNKRLRRKLKQYERLHCSHLQEEKLFEVRIHGLAAHRKRELEEILRSFASSSEESPETSLFKPGSFKTTAVALKNHIPSSSSTSYSKGSKPVDSAYASMSGQTGASQKQSHDHAQKDRQAQCHSRQHDVQSYLHHIPETVVPKHSLPMSERAKSRLVVRRLEQIFTGKRAAGRHIQSHQQQEVSQSAAQADRLPLENCGRKFQPIRGGVREACILPNSAELKVDSLSEANLAAQQSQQTVESRGRNPLTEGMREARILLRCAGSQIDSSSETNPTGQQSRQSTDGEDSRSRDPRASRGFAPDQRPTRPLDLDIRRAQVPSDNIEYIRHLGLASPTATLDAKPDSDDGWVFLNLLTSMAQLHTLNVTPEFIRNAVANVSSKFELSTDGTKVRWQGGTDGTQLSSGSDESDDTGNWKSTDTSVSVSKQGSLAGIPSRAGLEDCQEQKSALHLPTIGLSATPEVGAKRRPVYLEQPNDMDKFHYKPLFFHGATSEDDDDSAHVTNSVSSFDPMENATGLNSGSHGVRESEVKLRKQNRENGPIIFYNKARFCTDLSGGSNAAMHNGAAYCRYTQEPIGCLQQADDEELDESESDYVPDGDGVPESMDLDVGSTVATRSALDLEDLRSSISDLSTMSPIPMEASGLGFIQPEDNFMIKVQVRHGGVKRRGSRAQSPFSSSRGQIRRLLHSMPRGSTKNFGEAKDIPRSQTNRGPIKSEIVSTVKTDMPPSSVPPPSYLCPPVSSSESGDGDDEDEDEDEDLCVDYYSEKLQASAKSSVEDLVDPRPANFFLGSLSDESKRSPSVSTSSGSDDDSSIDFLANARVLDPDTIAAQEREFEINSFQQPARAGSQAAAVSEPPSSDLERVGTAKTESDVDSMSVDGDVEDD</sequence>
<dbReference type="RefSeq" id="XP_037164975.1">
    <property type="nucleotide sequence ID" value="XM_037308201.1"/>
</dbReference>
<protein>
    <recommendedName>
        <fullName evidence="4">Frequency clock protein</fullName>
    </recommendedName>
</protein>
<feature type="region of interest" description="Disordered" evidence="1">
    <location>
        <begin position="831"/>
        <end position="923"/>
    </location>
</feature>
<reference evidence="2 3" key="1">
    <citation type="journal article" date="2020" name="Genomics">
        <title>Complete, high-quality genomes from long-read metagenomic sequencing of two wolf lichen thalli reveals enigmatic genome architecture.</title>
        <authorList>
            <person name="McKenzie S.K."/>
            <person name="Walston R.F."/>
            <person name="Allen J.L."/>
        </authorList>
    </citation>
    <scope>NUCLEOTIDE SEQUENCE [LARGE SCALE GENOMIC DNA]</scope>
    <source>
        <strain evidence="2">WasteWater2</strain>
    </source>
</reference>
<dbReference type="AlphaFoldDB" id="A0A8H6L4W3"/>
<feature type="region of interest" description="Disordered" evidence="1">
    <location>
        <begin position="750"/>
        <end position="774"/>
    </location>
</feature>
<feature type="region of interest" description="Disordered" evidence="1">
    <location>
        <begin position="661"/>
        <end position="692"/>
    </location>
</feature>
<feature type="compositionally biased region" description="Basic and acidic residues" evidence="1">
    <location>
        <begin position="278"/>
        <end position="297"/>
    </location>
</feature>
<feature type="compositionally biased region" description="Low complexity" evidence="1">
    <location>
        <begin position="248"/>
        <end position="258"/>
    </location>
</feature>
<dbReference type="Proteomes" id="UP000578531">
    <property type="component" value="Unassembled WGS sequence"/>
</dbReference>
<dbReference type="OrthoDB" id="2536795at2759"/>
<feature type="region of interest" description="Disordered" evidence="1">
    <location>
        <begin position="127"/>
        <end position="157"/>
    </location>
</feature>
<feature type="compositionally biased region" description="Polar residues" evidence="1">
    <location>
        <begin position="837"/>
        <end position="847"/>
    </location>
</feature>
<feature type="region of interest" description="Disordered" evidence="1">
    <location>
        <begin position="555"/>
        <end position="602"/>
    </location>
</feature>
<accession>A0A8H6L4W3</accession>
<dbReference type="InterPro" id="IPR018554">
    <property type="entry name" value="FRQ"/>
</dbReference>
<feature type="compositionally biased region" description="Acidic residues" evidence="1">
    <location>
        <begin position="750"/>
        <end position="763"/>
    </location>
</feature>
<feature type="compositionally biased region" description="Basic and acidic residues" evidence="1">
    <location>
        <begin position="1027"/>
        <end position="1038"/>
    </location>
</feature>
<dbReference type="GO" id="GO:0005634">
    <property type="term" value="C:nucleus"/>
    <property type="evidence" value="ECO:0007669"/>
    <property type="project" value="InterPro"/>
</dbReference>
<feature type="compositionally biased region" description="Polar residues" evidence="1">
    <location>
        <begin position="127"/>
        <end position="148"/>
    </location>
</feature>
<evidence type="ECO:0008006" key="4">
    <source>
        <dbReference type="Google" id="ProtNLM"/>
    </source>
</evidence>
<gene>
    <name evidence="2" type="ORF">HO173_006290</name>
</gene>
<dbReference type="EMBL" id="JACCJC010000024">
    <property type="protein sequence ID" value="KAF6235607.1"/>
    <property type="molecule type" value="Genomic_DNA"/>
</dbReference>
<evidence type="ECO:0000313" key="2">
    <source>
        <dbReference type="EMBL" id="KAF6235607.1"/>
    </source>
</evidence>
<feature type="region of interest" description="Disordered" evidence="1">
    <location>
        <begin position="247"/>
        <end position="297"/>
    </location>
</feature>
<feature type="region of interest" description="Disordered" evidence="1">
    <location>
        <begin position="434"/>
        <end position="483"/>
    </location>
</feature>
<dbReference type="Pfam" id="PF09421">
    <property type="entry name" value="FRQ"/>
    <property type="match status" value="1"/>
</dbReference>
<proteinExistence type="predicted"/>
<comment type="caution">
    <text evidence="2">The sequence shown here is derived from an EMBL/GenBank/DDBJ whole genome shotgun (WGS) entry which is preliminary data.</text>
</comment>
<feature type="region of interest" description="Disordered" evidence="1">
    <location>
        <begin position="1"/>
        <end position="74"/>
    </location>
</feature>
<keyword evidence="3" id="KW-1185">Reference proteome</keyword>
<feature type="compositionally biased region" description="Polar residues" evidence="1">
    <location>
        <begin position="266"/>
        <end position="277"/>
    </location>
</feature>
<feature type="compositionally biased region" description="Basic and acidic residues" evidence="1">
    <location>
        <begin position="473"/>
        <end position="483"/>
    </location>
</feature>